<dbReference type="PROSITE" id="PS01124">
    <property type="entry name" value="HTH_ARAC_FAMILY_2"/>
    <property type="match status" value="1"/>
</dbReference>
<keyword evidence="6" id="KW-1185">Reference proteome</keyword>
<dbReference type="InterPro" id="IPR009057">
    <property type="entry name" value="Homeodomain-like_sf"/>
</dbReference>
<dbReference type="InterPro" id="IPR011051">
    <property type="entry name" value="RmlC_Cupin_sf"/>
</dbReference>
<dbReference type="SUPFAM" id="SSF51182">
    <property type="entry name" value="RmlC-like cupins"/>
    <property type="match status" value="1"/>
</dbReference>
<dbReference type="PANTHER" id="PTHR11019">
    <property type="entry name" value="HTH-TYPE TRANSCRIPTIONAL REGULATOR NIMR"/>
    <property type="match status" value="1"/>
</dbReference>
<dbReference type="RefSeq" id="WP_033300435.1">
    <property type="nucleotide sequence ID" value="NZ_JBFAGR010000022.1"/>
</dbReference>
<sequence length="257" mass="27525">MTRETRTVAAQDPGAVRAPFVIHGYDEVVALDTSWNAHAHPWDELLWNERGTSMAVVGARAWTITPALGLWMPAGTMHSGSAVAGTWFRAAFFGRAGTPSLSDVPVAVEITPLLRLLLERLGDTSLAAGSRTATESMVLDVLAPSTRELLVHIPTSPLLRPIADAVRENPGDRRTLSQWAAELGVSARTVTRAFNAETGTSFARWVAGVRAQHAVGLLTRGWEVDAVADEVGYRSASAFGAAFRRTTGLTPGAFRAR</sequence>
<evidence type="ECO:0000256" key="1">
    <source>
        <dbReference type="ARBA" id="ARBA00023015"/>
    </source>
</evidence>
<dbReference type="PROSITE" id="PS00041">
    <property type="entry name" value="HTH_ARAC_FAMILY_1"/>
    <property type="match status" value="1"/>
</dbReference>
<gene>
    <name evidence="5" type="ORF">ACFPL4_28580</name>
</gene>
<dbReference type="EMBL" id="JBHSJE010000010">
    <property type="protein sequence ID" value="MFC4982252.1"/>
    <property type="molecule type" value="Genomic_DNA"/>
</dbReference>
<dbReference type="GeneID" id="31233632"/>
<dbReference type="InterPro" id="IPR018060">
    <property type="entry name" value="HTH_AraC"/>
</dbReference>
<dbReference type="PRINTS" id="PR00032">
    <property type="entry name" value="HTHARAC"/>
</dbReference>
<dbReference type="PANTHER" id="PTHR11019:SF199">
    <property type="entry name" value="HTH-TYPE TRANSCRIPTIONAL REGULATOR NIMR"/>
    <property type="match status" value="1"/>
</dbReference>
<dbReference type="SUPFAM" id="SSF46689">
    <property type="entry name" value="Homeodomain-like"/>
    <property type="match status" value="2"/>
</dbReference>
<keyword evidence="2" id="KW-0238">DNA-binding</keyword>
<name>A0ABV9VGE6_STRAZ</name>
<evidence type="ECO:0000313" key="5">
    <source>
        <dbReference type="EMBL" id="MFC4982252.1"/>
    </source>
</evidence>
<keyword evidence="3" id="KW-0804">Transcription</keyword>
<dbReference type="InterPro" id="IPR018062">
    <property type="entry name" value="HTH_AraC-typ_CS"/>
</dbReference>
<dbReference type="Proteomes" id="UP001595908">
    <property type="component" value="Unassembled WGS sequence"/>
</dbReference>
<proteinExistence type="predicted"/>
<organism evidence="5 6">
    <name type="scientific">Streptomyces atroolivaceus</name>
    <dbReference type="NCBI Taxonomy" id="66869"/>
    <lineage>
        <taxon>Bacteria</taxon>
        <taxon>Bacillati</taxon>
        <taxon>Actinomycetota</taxon>
        <taxon>Actinomycetes</taxon>
        <taxon>Kitasatosporales</taxon>
        <taxon>Streptomycetaceae</taxon>
        <taxon>Streptomyces</taxon>
    </lineage>
</organism>
<feature type="domain" description="HTH araC/xylS-type" evidence="4">
    <location>
        <begin position="160"/>
        <end position="257"/>
    </location>
</feature>
<evidence type="ECO:0000259" key="4">
    <source>
        <dbReference type="PROSITE" id="PS01124"/>
    </source>
</evidence>
<evidence type="ECO:0000313" key="6">
    <source>
        <dbReference type="Proteomes" id="UP001595908"/>
    </source>
</evidence>
<dbReference type="Pfam" id="PF12833">
    <property type="entry name" value="HTH_18"/>
    <property type="match status" value="1"/>
</dbReference>
<keyword evidence="1" id="KW-0805">Transcription regulation</keyword>
<comment type="caution">
    <text evidence="5">The sequence shown here is derived from an EMBL/GenBank/DDBJ whole genome shotgun (WGS) entry which is preliminary data.</text>
</comment>
<dbReference type="SMART" id="SM00342">
    <property type="entry name" value="HTH_ARAC"/>
    <property type="match status" value="1"/>
</dbReference>
<evidence type="ECO:0000256" key="3">
    <source>
        <dbReference type="ARBA" id="ARBA00023163"/>
    </source>
</evidence>
<evidence type="ECO:0000256" key="2">
    <source>
        <dbReference type="ARBA" id="ARBA00023125"/>
    </source>
</evidence>
<accession>A0ABV9VGE6</accession>
<dbReference type="InterPro" id="IPR020449">
    <property type="entry name" value="Tscrpt_reg_AraC-type_HTH"/>
</dbReference>
<reference evidence="6" key="1">
    <citation type="journal article" date="2019" name="Int. J. Syst. Evol. Microbiol.">
        <title>The Global Catalogue of Microorganisms (GCM) 10K type strain sequencing project: providing services to taxonomists for standard genome sequencing and annotation.</title>
        <authorList>
            <consortium name="The Broad Institute Genomics Platform"/>
            <consortium name="The Broad Institute Genome Sequencing Center for Infectious Disease"/>
            <person name="Wu L."/>
            <person name="Ma J."/>
        </authorList>
    </citation>
    <scope>NUCLEOTIDE SEQUENCE [LARGE SCALE GENOMIC DNA]</scope>
    <source>
        <strain evidence="6">ICMP 257</strain>
    </source>
</reference>
<dbReference type="Gene3D" id="1.10.10.60">
    <property type="entry name" value="Homeodomain-like"/>
    <property type="match status" value="1"/>
</dbReference>
<protein>
    <submittedName>
        <fullName evidence="5">Helix-turn-helix domain-containing protein</fullName>
    </submittedName>
</protein>